<accession>A0A644V5B2</accession>
<dbReference type="AlphaFoldDB" id="A0A644V5B2"/>
<protein>
    <submittedName>
        <fullName evidence="1">Uncharacterized protein</fullName>
    </submittedName>
</protein>
<dbReference type="EMBL" id="VSSQ01000221">
    <property type="protein sequence ID" value="MPL86397.1"/>
    <property type="molecule type" value="Genomic_DNA"/>
</dbReference>
<name>A0A644V5B2_9ZZZZ</name>
<organism evidence="1">
    <name type="scientific">bioreactor metagenome</name>
    <dbReference type="NCBI Taxonomy" id="1076179"/>
    <lineage>
        <taxon>unclassified sequences</taxon>
        <taxon>metagenomes</taxon>
        <taxon>ecological metagenomes</taxon>
    </lineage>
</organism>
<comment type="caution">
    <text evidence="1">The sequence shown here is derived from an EMBL/GenBank/DDBJ whole genome shotgun (WGS) entry which is preliminary data.</text>
</comment>
<proteinExistence type="predicted"/>
<reference evidence="1" key="1">
    <citation type="submission" date="2019-08" db="EMBL/GenBank/DDBJ databases">
        <authorList>
            <person name="Kucharzyk K."/>
            <person name="Murdoch R.W."/>
            <person name="Higgins S."/>
            <person name="Loffler F."/>
        </authorList>
    </citation>
    <scope>NUCLEOTIDE SEQUENCE</scope>
</reference>
<gene>
    <name evidence="1" type="ORF">SDC9_32377</name>
</gene>
<evidence type="ECO:0000313" key="1">
    <source>
        <dbReference type="EMBL" id="MPL86397.1"/>
    </source>
</evidence>
<sequence length="333" mass="37813">MKIISLRSTWVLLSVICFIRVSGTSINKVQDTLKANELILYTVPSYIPLDWSSPSSLMETSIDSFIYSRFSKKSYSIGHMIIVLNSPLADSSVKMAMRSTSNREKINLFIKDGVGMGILGAPMQGRLETSGEIDEFLLLYQQRESRKISFLRYVLNEKSTSRVIEFLNLYSGKSKEEYQPYKLYGGVFWPRYENEGAGCSAFAIATLEVAGISVDNPEWYISVNIPGDIVGGPFNNGRRVKGVDIEYAKEWHNGDGIPEKDFFPYKVYDPSKIYNWINTIFSKGSEKYKPYSIGRIKGLTCDAREIIPDMNEPIILKREQPSCFVTVLKERVK</sequence>